<proteinExistence type="predicted"/>
<sequence length="62" mass="7108">MQEYCNFGQVRLLGHMLYISTEMYKQNYSSFDTICHLNDSSIRYLIVQSAMDACVTPSCSVT</sequence>
<dbReference type="AlphaFoldDB" id="A0A0V0GPR6"/>
<organism evidence="1">
    <name type="scientific">Solanum chacoense</name>
    <name type="common">Chaco potato</name>
    <dbReference type="NCBI Taxonomy" id="4108"/>
    <lineage>
        <taxon>Eukaryota</taxon>
        <taxon>Viridiplantae</taxon>
        <taxon>Streptophyta</taxon>
        <taxon>Embryophyta</taxon>
        <taxon>Tracheophyta</taxon>
        <taxon>Spermatophyta</taxon>
        <taxon>Magnoliopsida</taxon>
        <taxon>eudicotyledons</taxon>
        <taxon>Gunneridae</taxon>
        <taxon>Pentapetalae</taxon>
        <taxon>asterids</taxon>
        <taxon>lamiids</taxon>
        <taxon>Solanales</taxon>
        <taxon>Solanaceae</taxon>
        <taxon>Solanoideae</taxon>
        <taxon>Solaneae</taxon>
        <taxon>Solanum</taxon>
    </lineage>
</organism>
<name>A0A0V0GPR6_SOLCH</name>
<accession>A0A0V0GPR6</accession>
<feature type="non-terminal residue" evidence="1">
    <location>
        <position position="62"/>
    </location>
</feature>
<reference evidence="1" key="1">
    <citation type="submission" date="2015-12" db="EMBL/GenBank/DDBJ databases">
        <title>Gene expression during late stages of embryo sac development: a critical building block for successful pollen-pistil interactions.</title>
        <authorList>
            <person name="Liu Y."/>
            <person name="Joly V."/>
            <person name="Sabar M."/>
            <person name="Matton D.P."/>
        </authorList>
    </citation>
    <scope>NUCLEOTIDE SEQUENCE</scope>
</reference>
<evidence type="ECO:0000313" key="1">
    <source>
        <dbReference type="EMBL" id="JAP09689.1"/>
    </source>
</evidence>
<protein>
    <submittedName>
        <fullName evidence="1">Putative ovule protein</fullName>
    </submittedName>
</protein>
<dbReference type="EMBL" id="GEDG01034534">
    <property type="protein sequence ID" value="JAP09689.1"/>
    <property type="molecule type" value="Transcribed_RNA"/>
</dbReference>